<gene>
    <name evidence="3" type="ORF">PCOR1329_LOCUS67974</name>
</gene>
<feature type="transmembrane region" description="Helical" evidence="2">
    <location>
        <begin position="875"/>
        <end position="899"/>
    </location>
</feature>
<proteinExistence type="inferred from homology"/>
<dbReference type="Gene3D" id="3.40.50.1240">
    <property type="entry name" value="Phosphoglycerate mutase-like"/>
    <property type="match status" value="1"/>
</dbReference>
<name>A0ABN9WJI3_9DINO</name>
<dbReference type="Gene3D" id="3.40.50.460">
    <property type="entry name" value="Phosphofructokinase domain"/>
    <property type="match status" value="1"/>
</dbReference>
<dbReference type="EMBL" id="CAUYUJ010018837">
    <property type="protein sequence ID" value="CAK0886683.1"/>
    <property type="molecule type" value="Genomic_DNA"/>
</dbReference>
<dbReference type="InterPro" id="IPR050645">
    <property type="entry name" value="Histidine_acid_phosphatase"/>
</dbReference>
<evidence type="ECO:0000313" key="4">
    <source>
        <dbReference type="Proteomes" id="UP001189429"/>
    </source>
</evidence>
<keyword evidence="2" id="KW-1133">Transmembrane helix</keyword>
<dbReference type="Proteomes" id="UP001189429">
    <property type="component" value="Unassembled WGS sequence"/>
</dbReference>
<comment type="caution">
    <text evidence="3">The sequence shown here is derived from an EMBL/GenBank/DDBJ whole genome shotgun (WGS) entry which is preliminary data.</text>
</comment>
<protein>
    <submittedName>
        <fullName evidence="3">Uncharacterized protein</fullName>
    </submittedName>
</protein>
<keyword evidence="4" id="KW-1185">Reference proteome</keyword>
<reference evidence="3" key="1">
    <citation type="submission" date="2023-10" db="EMBL/GenBank/DDBJ databases">
        <authorList>
            <person name="Chen Y."/>
            <person name="Shah S."/>
            <person name="Dougan E. K."/>
            <person name="Thang M."/>
            <person name="Chan C."/>
        </authorList>
    </citation>
    <scope>NUCLEOTIDE SEQUENCE [LARGE SCALE GENOMIC DNA]</scope>
</reference>
<organism evidence="3 4">
    <name type="scientific">Prorocentrum cordatum</name>
    <dbReference type="NCBI Taxonomy" id="2364126"/>
    <lineage>
        <taxon>Eukaryota</taxon>
        <taxon>Sar</taxon>
        <taxon>Alveolata</taxon>
        <taxon>Dinophyceae</taxon>
        <taxon>Prorocentrales</taxon>
        <taxon>Prorocentraceae</taxon>
        <taxon>Prorocentrum</taxon>
    </lineage>
</organism>
<sequence length="1018" mass="110441">MLAAAGHNGYFACVSGLASSYQSWRCAGAPISAICQPTDQGVRVVPRKVHLQGPAWNAWKRIRAECATSDMYCNPGPVQLSGVGCESVTETLKQGQTQWGSDKNYLSTLDHLRSKIEELSAACRPGCETRLAEILQLYELPTTELGAKTLVNQPLCQDEVAVLDMARPGLKELGNPLSDADCKRIGVNPGRRVKVDRGLIQHAPEGQYFDAHGPPPEFGDNAAFNKFKKEVVEGAAAIYATHEAAAELGPAAGRHSLGRAGAAYLAAAGPANSWKVRSLTCSVVVLQNVDCDQQYNLEQHGQDQHRTGQCNVHGACHGVFHVASARLHERCRVGQRNVGQHDFERAARCSWSGSLPSSPRGSWMAATLRLDHAALETAWLMDVCAFHAFAVLVPANAGWQIPLNPLGPIMHVAAVLLFTGAATVGAASSSPWRHSYDYQGVVEHYCHERKDWGKLPARPENASQLLQVQVFIRHGARTQCSTKPACWAAEDQDTGSYTCDLSFMENTVLGVDGAGGPAGPFFRTVYLPGRNALPGGGNCMVGQLVKSGFDMEVQNGQRLREAYVDREGFLPVALADVDPEVFMKDFFLRSTDVPRTRQSGMALFTGIYGDVDTGRMPHITLNTMDFANENMLVSNACPEAAQLAQRRYFETLENEEEILNLCRQLAPSSVDSSSTNDCFWFLQHLVDCLMSRACPTVPFQPHNSTIPPEFLSDDAALFRKVWAATDTAQHGYFKALARLGIGPFVGEVLHAAKGALNGSAPKFLLFSGHDTGPMEPLWAAFGLRPTPPYWPPFASMLVLEVWNSSGGPLTRWISNGEVAGGGTAPFESFAHQAEALVPGREECEATGDDLARAPLRGLAPAWGLPREALFRQDGYAFAACAWVLAMLAGAGAVRSGFYVHRRTQDRSERAQSDVRSDFLGRSWAPAGGASGAAPLARFVGTRADLRQCMLTYVVCVFWVRAGGGDLWNEAREEKASQRSACMHERIPDLLLLDTVLSPSGLAETTNHMIWVDCMVTAS</sequence>
<dbReference type="CDD" id="cd07061">
    <property type="entry name" value="HP_HAP_like"/>
    <property type="match status" value="1"/>
</dbReference>
<dbReference type="Gene3D" id="3.40.50.450">
    <property type="match status" value="1"/>
</dbReference>
<keyword evidence="2" id="KW-0472">Membrane</keyword>
<keyword evidence="2" id="KW-0812">Transmembrane</keyword>
<evidence type="ECO:0000256" key="1">
    <source>
        <dbReference type="ARBA" id="ARBA00005375"/>
    </source>
</evidence>
<evidence type="ECO:0000313" key="3">
    <source>
        <dbReference type="EMBL" id="CAK0886683.1"/>
    </source>
</evidence>
<evidence type="ECO:0000256" key="2">
    <source>
        <dbReference type="SAM" id="Phobius"/>
    </source>
</evidence>
<accession>A0ABN9WJI3</accession>
<comment type="similarity">
    <text evidence="1">Belongs to the histidine acid phosphatase family.</text>
</comment>
<dbReference type="PANTHER" id="PTHR11567">
    <property type="entry name" value="ACID PHOSPHATASE-RELATED"/>
    <property type="match status" value="1"/>
</dbReference>
<dbReference type="SUPFAM" id="SSF53784">
    <property type="entry name" value="Phosphofructokinase"/>
    <property type="match status" value="1"/>
</dbReference>
<dbReference type="InterPro" id="IPR029033">
    <property type="entry name" value="His_PPase_superfam"/>
</dbReference>
<dbReference type="InterPro" id="IPR000560">
    <property type="entry name" value="His_Pase_clade-2"/>
</dbReference>
<dbReference type="InterPro" id="IPR035966">
    <property type="entry name" value="PKF_sf"/>
</dbReference>
<dbReference type="Pfam" id="PF00328">
    <property type="entry name" value="His_Phos_2"/>
    <property type="match status" value="1"/>
</dbReference>
<dbReference type="SUPFAM" id="SSF53254">
    <property type="entry name" value="Phosphoglycerate mutase-like"/>
    <property type="match status" value="1"/>
</dbReference>
<dbReference type="PANTHER" id="PTHR11567:SF202">
    <property type="entry name" value="LYSOPHOSPHATIDIC ACID PHOSPHATASE TYPE 6"/>
    <property type="match status" value="1"/>
</dbReference>